<comment type="caution">
    <text evidence="1">The sequence shown here is derived from an EMBL/GenBank/DDBJ whole genome shotgun (WGS) entry which is preliminary data.</text>
</comment>
<dbReference type="OrthoDB" id="1273975at2"/>
<evidence type="ECO:0000313" key="1">
    <source>
        <dbReference type="EMBL" id="RKS97938.1"/>
    </source>
</evidence>
<organism evidence="1 2">
    <name type="scientific">Chryseobacterium defluvii</name>
    <dbReference type="NCBI Taxonomy" id="160396"/>
    <lineage>
        <taxon>Bacteria</taxon>
        <taxon>Pseudomonadati</taxon>
        <taxon>Bacteroidota</taxon>
        <taxon>Flavobacteriia</taxon>
        <taxon>Flavobacteriales</taxon>
        <taxon>Weeksellaceae</taxon>
        <taxon>Chryseobacterium group</taxon>
        <taxon>Chryseobacterium</taxon>
    </lineage>
</organism>
<name>A0A495SCH1_9FLAO</name>
<evidence type="ECO:0000313" key="2">
    <source>
        <dbReference type="Proteomes" id="UP000272428"/>
    </source>
</evidence>
<sequence length="259" mass="30550">MNKLLFLLPFIGICFQAQTTDQQALDEQMLLEKCKKQYTEDQCLSDADDDKIPFYWDKNPDKAGTVATDAIEPFKKKCENIYQQDKTDLENFKLKYKDIGKVYDQINKNILDDLPKESFTDTFIFVYFMDNYSCSLVGSCCSTLATDEHNYLISKFWNKSALENLNKYKRTITLSTRLEKDKMNEFLKSYDPELKSFLTKNYNPKYNIVKIQSKNKDENPRPIAIQLTIFNPYKLQITYLNTTKKYEYDGQKWNLLNNP</sequence>
<dbReference type="Proteomes" id="UP000272428">
    <property type="component" value="Unassembled WGS sequence"/>
</dbReference>
<accession>A0A495SCH1</accession>
<proteinExistence type="predicted"/>
<reference evidence="1 2" key="1">
    <citation type="submission" date="2018-10" db="EMBL/GenBank/DDBJ databases">
        <title>Genomic Encyclopedia of Archaeal and Bacterial Type Strains, Phase II (KMG-II): from individual species to whole genera.</title>
        <authorList>
            <person name="Goeker M."/>
        </authorList>
    </citation>
    <scope>NUCLEOTIDE SEQUENCE [LARGE SCALE GENOMIC DNA]</scope>
    <source>
        <strain evidence="1 2">DSM 14219</strain>
    </source>
</reference>
<dbReference type="RefSeq" id="WP_121461683.1">
    <property type="nucleotide sequence ID" value="NZ_RBXB01000002.1"/>
</dbReference>
<dbReference type="AlphaFoldDB" id="A0A495SCH1"/>
<keyword evidence="2" id="KW-1185">Reference proteome</keyword>
<gene>
    <name evidence="1" type="ORF">BCF58_2072</name>
</gene>
<protein>
    <submittedName>
        <fullName evidence="1">Uncharacterized protein</fullName>
    </submittedName>
</protein>
<dbReference type="EMBL" id="RBXB01000002">
    <property type="protein sequence ID" value="RKS97938.1"/>
    <property type="molecule type" value="Genomic_DNA"/>
</dbReference>